<evidence type="ECO:0000259" key="3">
    <source>
        <dbReference type="Pfam" id="PF10102"/>
    </source>
</evidence>
<feature type="region of interest" description="Disordered" evidence="1">
    <location>
        <begin position="85"/>
        <end position="199"/>
    </location>
</feature>
<evidence type="ECO:0000256" key="1">
    <source>
        <dbReference type="SAM" id="MobiDB-lite"/>
    </source>
</evidence>
<feature type="compositionally biased region" description="Low complexity" evidence="1">
    <location>
        <begin position="261"/>
        <end position="272"/>
    </location>
</feature>
<dbReference type="InterPro" id="IPR013320">
    <property type="entry name" value="ConA-like_dom_sf"/>
</dbReference>
<keyword evidence="2" id="KW-1133">Transmembrane helix</keyword>
<feature type="compositionally biased region" description="Polar residues" evidence="1">
    <location>
        <begin position="135"/>
        <end position="149"/>
    </location>
</feature>
<feature type="compositionally biased region" description="Acidic residues" evidence="1">
    <location>
        <begin position="273"/>
        <end position="309"/>
    </location>
</feature>
<dbReference type="InterPro" id="IPR018765">
    <property type="entry name" value="DUF2341"/>
</dbReference>
<name>A0A1F6FGN2_9BACT</name>
<proteinExistence type="predicted"/>
<dbReference type="Gene3D" id="2.60.40.10">
    <property type="entry name" value="Immunoglobulins"/>
    <property type="match status" value="3"/>
</dbReference>
<evidence type="ECO:0000313" key="5">
    <source>
        <dbReference type="Proteomes" id="UP000177325"/>
    </source>
</evidence>
<dbReference type="SUPFAM" id="SSF49899">
    <property type="entry name" value="Concanavalin A-like lectins/glucanases"/>
    <property type="match status" value="2"/>
</dbReference>
<dbReference type="Pfam" id="PF25788">
    <property type="entry name" value="Ig_Rha78A_N"/>
    <property type="match status" value="1"/>
</dbReference>
<keyword evidence="2" id="KW-0812">Transmembrane</keyword>
<protein>
    <recommendedName>
        <fullName evidence="3">DUF2341 domain-containing protein</fullName>
    </recommendedName>
</protein>
<feature type="domain" description="DUF2341" evidence="3">
    <location>
        <begin position="6300"/>
        <end position="6375"/>
    </location>
</feature>
<dbReference type="SUPFAM" id="SSF49265">
    <property type="entry name" value="Fibronectin type III"/>
    <property type="match status" value="1"/>
</dbReference>
<feature type="transmembrane region" description="Helical" evidence="2">
    <location>
        <begin position="12"/>
        <end position="30"/>
    </location>
</feature>
<sequence>MYLKAFFTKTTLWSVAAFCLLVGVFVYATIDRTVYVTEQLVVIPDTVVSDTWLGVENILVSDISGESLYQEFTLSNAAVLDEGLMNANPPAETSADNLPTAEVGAPTEGENNNGAADDSPVVEGDAEVEPAQTDAGIQTDENATVPTDGTTEEVAPVPTVDEVETAPEPETVSEPEPEPVDEPEPAPAPEPAAEPEVSANSNSIYWGLLPLSTNSYRLTQETITEEVTPAPVAEEAEPVAEPEPVVDEPAAEEPVVEEVPTETAPEPVVEGEATVEVETEPVVEEEQLLDTTEESSNEEGSETGVEGDEVLTEEEINNVEEGETEEEFEEEIVTTIYDVCVGNEECKLYSTTFTGFSVPEFEEGKFLASAQLRLSLAAKTKSSYTEGPQRFVVEYSYEATGEWRTATIIDIEEEIANSINGDYFLVSLDKPLNQAQLANLQVRVSYQGDISDLDRAYIESLWLEVTSASFYEETDPQYLSGAIDYSRDLLSPELHELNNPDLDPAMSELPSFTLSYSPQQNFIKRALTAVFSENEYAVDSVRIIDALGDVITVPVDVEYYDDKTWTVQFLEQPQKMVPGKYTVELVINENETLYTDSFEFYWGVLAVNTTKSMYFPGEDVTLNLAALTEKGDTICDAALLLKVIDPSYTISEIPVEQSGACGKNNVTDIPDYLAYFNDADELGEYTIQLQHLNREGEVVHSIQDHFEVREYIPYDIERTAPTRIYPLAPYDVTLKVEANRVFTGDIVERVPRGFTFINTSGAEVVTLPEYTELIWRNISLEEGDDIELSYQFDAPDISPYMYLLGPLNMDGFTELRQWQIASDALTAMGVFTGTRSVASTNLNQAASPLQWSGSDIDPFYFDHSTSTNSHEVTFRQAGDYYLAVNVPQVRTDGNSSRTRVGVEVRVNGVPVPQGLGRSSYIRNTSGHAESSAYANILLTDIQVDDIVEVYVEGLTTVDAGDIVNVSGQASLSLEYVGVGAGVFAATTTQTTNSTNLNQITAYPLEWTETRQDTGFVHSDAINPEQIIISDPGIYHVTINVPLTNNIAQTNVRGEVLLDGVLVPGGVFAQGYAQNSGTESDGDSSIHWTGVIETTAVNQVLSVTAEREARAGTVTVTSGFFGSIFVRELPVDDVLVLRGTNLVGGTNWNPAAAAAVQWVTEDFMDATVFTHSTTSNSHQITVNEDGDYYLSYNDVLNGAVFRSNSRVEVLKNGTPISGAQTKSHYIRNQNGHTESSGALAIVLQGLLNGDVITVTTQQEAAAGTVNDTSDAIIMMWKKATLDLRPDAPVTTTPFDNIRFASSTPHFDFSATDPDGTSDIEYEFSIATSTGFTASTTFNSVTDSEFFNTSSSTDTSPFTEGNTIRLQLTSGDVLSDQTTYYWRVRAKDTTGSGEFSDWSTTKSLTVDMAAPADSWFQSYSGQFEGDSLVGASSNNDQVQVDASVSSEVLIAYGEGTNTTPRYRFWNGSSWGLEGGAQTVSGTINWVRTAASVTRDEYALITLDSASDSFVQIYSASTSAWGNQVLMSPAVTGPQYRGIAVGYESTSGDLMAISCTNSPNPVYRIWNGTTWSATSTITVSSLNNCNFLELASDPASDEMILVVRDTGTQYEALVWDGSAWVESRVIGSSAKVAREGMSVAYEASGDQAVVIVSNGTANSFAYTTWNGVEFSTNDTQTLGNDFEFGRLAADTDSDNLALCYIDEDNDVGAIRWNGGVWSATTELDTGGNIDTGRPVDCEFETTAGRSEYLMAAYSDTVNVRHRSGTSTVYSTEATIGTMEDSFWVQTERAGDGIVLAVALDDTVDNLNSSYWNGTSWAAQDTLETSPSSVIASPYEMYDMSAKRFQFAEGVVQTPPINFTDVPNQPTWGDINFSTTEPFGTDVLVRVKYSNVGTCDAYVPDLALPGNSTGFDAANSPIDLVSVSTTTYDQICLEATLTTLGDSSASLDEWTLAWVRQPKLIQNRYRWYVNGSFLTPTDPWPAGVDDTAENTSINSSIAINNSEAIRLRMSLQGSNVELPAFAEAFKLQYAEGFTCSNALTWHDVGDTASTTALWRGFENSIVGDDWYSASWGKRVKVIIDSALVSDSQTNFPVYLNLADFPAAFFDNVQADGDDIRITRADGVTEVPFELVTIDTSADTGELHFKADVSSTTDTSFFVYYGNGSASGYSNTATYGRNNVWTNGFLAVYHLDQSPTASAPQFIDSTGNNTGTAVNLEAGDRLTGVVGRAIDVDGADEYIDTNINQNVLRSTWSLWINPDGAQGAYDGVMMSRGTLTHGININSGANRLGYHWRDASNTWSWNGGPIYPTNQWFMASLVIEPSLATLYAHTGGGVTSATNAVTHATATVDALDIGRDPLGGRSFNGIVDEATLSSVARSASWLSTTYNNKSNPTGFYSVSSEELISDGRLLPSVVLSESDVSETYEEENPTRDNQNTLPVGDDAEWDFVLENNGATPATNYCFRLVYEDGALLNTYQNYPRLITNAPPLVPTLIAPFDNERLASTTPSFEFSADDELEDEVAYEIQVSTDYAFGSTVINNNSVASFALFTNLIQPSEKGQFTSADTIQFISPTALSSGTTYWWRVRAQDPDGSGSYSEWSTPESFTVTTGTTITTWYQTTGEQFATNNLLDAIANSGDTGIDSGFTAATTTSTVIDYDDRDTGNAWGDFSFTHNVTSGSIRYRVEYRVSGETFELVPDVDLAGNSTGFTTSPVSLAALNTTTYNELRLVAVLSGNATLPRLQDWTVTWSETIESPTHVDPFDNAKVSTTTPALKFFTSDPENEDLQYEVQLSSTYDFASPSTFTSGVEAGFSNTEDALDTSPFTTDEQIQYLVQTPLTNGNTYWWRTRARDPLGANSWSDYSTPESFTVDTSITTSVWYQTTGEQFETDELVDIETTAGAAQITSTITEVISVYGEGTGQSPQYRLWNGTSWSAPFSAQSVGAQIRWLELKASPARPEYALGTLGTDLDVNFQIYNSETDTWGDVEELQTNSVATDKRTFNLTYESQSGDLLAVACNGTEAVYSVWNGTSWSATSTLSLTNANNCEFVQMASDPTSDEIIVVFRHAVTSANDFEAFVWNGSSFGNATQFGELVQSAHEGMAVAYEESGGQAIVAVSNDANTTLLYNIWNGTSWSGTATHALGDHFEWATLKADVGTDRLAFCYLDNDTDVGVLIWDGSAWNTVTELDIDGNDIRGRAIDCEWQVGTNDGELVVAYSDTIGTRYQTYNGTTFSGEFSLSIINDTFEINTVRAGDGLIHLSAYDDALTPDRIDHSRWDGAAWSTRERFSDNASLNNVLPYVGGVSMAPQIYPNFVSGSIRSTPIAFADGTGPRWDTVSWSDTTPGASEILYRLYYESAPGVYSLIPDIDLPGNSAGFVTSPLDISDVSRTTYSVLQLDAQFACVTGDCPTLQDWSVAWSEGITMSGTAKEFDGIASTTSGTVGVAVNGVIQSGKTGAIQANGTWSIANVTAFPGDTLVAFVDGAADADEAVGIATYDGVGNVTGVELTKRHVTIGYSSVSTTTIAGFAGYDNADDEDIFFTVGAGNAFALCAEVACADGQLKIKTGTTFIPGATLTTHDFLNQGSFEPATNTVRVSGGWDNQGTFVSDTSTVIFSATSTAESITTSSSTLGFYNVTFGEGSGTATWTVAKPLSTTNNLAVTFGTLARGTSTIAIGGNLQVGATAYFTGLATTTFNGSGSHTWSDAKSATTSSNVGYVVIDGTTKTITLAGNVGAQSITIGADDTLNASGSGFNINVVSSWINNNAFIPQSGTVTFVGTTTGVIARGTSSFNNLAFTGVGGNWSFSTSTLALNGNLTIATGTVTFPTGTTTIAGSFSNTGGTFLHNNGEVRMTSTAGGRTITQSGTPFLNAFYDLVFTGSGAWSYSEASATTTRNFRIQSGTVTLPSSTLTVGGDYSVTGTGAFIHNNGEVILIVQNTNFVRGNGSNFNNLRTTGSGSEGWYDDSFSYRIPITVMASSAAATLTDYPMYIDLSTLGNQFFQNVGAAGKDIRVTSADGVTELPVEVINVSTSTQTGELYFKAPTLSSITDSTFYIYYGNQSAIAYAENATYGAQNVWSNGYAAVYHLNGLLDSTANNRDLVAVGTPTLFGNSAYELDGNTDFLRMPNNFGLFSGAVDFTTEISFDADAVAPSTDYSTSPVLMMFGDENNAMLTFGDGLPGNTLGFRYQGWVTPVSIPNIQIDTPYQVGLTYDQGGSGLAMYLNGTSVSTAAGNITVAAGTFDSIIGGTNTADANRAFDGVVSNVRISSVARSAAWLRLSNINIVSPTSVYATSSQQGITLRTFADTNVTVLGNLVHDLGGDVVYPTGVLSVQGSFDNNATFAANNGTVRFNSTSGAETIDAGDSSFATLTFDSATGDFTVTENATATVAINLTSAEQFTLASGRTLTSQGTFTHAADGANTTWTGSTLRLLSGTTVTLNAKTHAGDVYGTLESASSTLAKMWNSSATTYITSGATGAIYSQDHAGVDGDLNIYGNYTRSSGTEYWSYATDFDGTSLTGTERQVDVRVASSSVLNIQASTLSVVGGSSATTTVDAVAGAFAITATSSTFNSSYASFAGTGVSGLSLTGSTTIGTFASTDFNVVPGRSGITIDASTINTNPADQFFNVNFATTSAGLGTNVTLTGSPASYVWFRNGIGNLYGEAYDAGDGNPGSIRFDDSSYLITVSGVVYSDAGTSVMGAPTCDGVTPNVRIVIDGGTYTDAVSCNASTGAYTFNNVAYIGDPSVVVYLNTNGGARGAVVSKTPTANITNFDIYANRVIVRHEDILSITIADMIDYDGSDDTDIPFVAAVGSPDTLTLNDNTELYVFTGKTFTPTGNLTLLGNGNANSYEGTLQIGASASFVATSTETHTLAGRLVLASTTSSFTAASSTFVFNATTTGKSITGTNPITFNEIQFTGVGGGWNITAPLIVQADMQVNAGTVTGTSDVTLQNGSLYGNGTLSFGSGTTTIARTNTFGGTTAWTLNNLVLGNGTVVGTTTPATTATTTILGRLTIANAHFLDAGATVWDLAGTGTVFTETGTFLEDTSTIRYSGAGANVLSTNYYNLLVSAGVGSATYTGVGTGILVLNDLTVGGGTNSTFTVNTTDQVLEVRGDVNISTNGTMEASNSALFTIQGDLTNDGVLNGNNGTILFNGTGTSNIAAGNANLSNININGTGDYTVTENATSTGNWSLIAHNNFTVSSGATLSVGGTFLNNIAGANTTWTGSTLHLFGTGTYEINDSATSDTYETLSVAANTHIRMWNSSATTYNVNATGSLYSQDHAGVNGDAYVYGSMVRTSGDDYWSYDQDFDGNDLTGGSERQAHVYFASGASALWSGTSSLSVIGTSSATTTIENQGSGTYGITIGTGATTEWNVAQIRDINASGVVFAGAPTVVDFSRTDHLVEINSGTAITVGGTVINANEAKNFTNNIFNVGGGATSPKNVTATGTAISSWRFTNHTGNIAGEAFDDDPAGDPGYVVWDDSAALITVSGNVYSDEGVTVSPECDGVTNNVRLVVAALTTYDTSCNATTGAYSIPSVAFSPLDTLTLYLNGETSKAANVSISPISSISTMHLYHNRVIVRHENTDPITIAKMAVWDSSDDADIPFTAVDAGTDTLTLPANTKLIVWTGKTFEPNGNVTLSGGGLGDAWDGTLEAQTNARFRAKGTESHSVGGSVIFGTGAEFVSGSSTLTLTTTGSGRTFDVNANTLHNLTVSGSGSYTITDATLTAAGTYAQSAGAVTFPTGTTTIGATFNATGGSFTNNGSPFVFTGTGAQTVRFNNSTVASLAFTGAGTFTMSDTNATSTGSVVITAGSVTLPSGNFAVGGSFEKRAGTVTHNTSEIIMTSATTALLTASSSDLYAVNFTGAGAFTITDENITFLDSFTVANGSVQMASGTTAVGGSFTATGGTFTHATGTVLFNAAGAGRTINPGANTFHNLQIGAPAGGYTLYSATTTNNFTIASANILTVDPTATVYVGGVFTNSVGGAGTTWTGSTLILDSQTAYSINSRTNSGDVYGTLQIGADTDIRAWYSSAASIVVDDSSSLYSQDNANVNGALYIYGDLVLATSTEYWSYANDFDGTALGGSPRAVTVSHAANATTTLTSGTLQIIGASGFETVIQNQGSGTYAMEVIGGTLNAEYYEFGDLNIEGLKLQNTPTITELSNGLFDLAVDTGSLITLSSTTLNANPSKTFDNVGFTATTGISGFNINLVGETTNAWRITNNYGNIGGESFDIDGIDACGSIRFDNSACLLTEQTQVRWRADDGGEGAPDSEWFDQSFDFRTSVRVLNNDNQAYASTAVKVIIPYDSAMQSDFEDLRFTGDDGQTAVPFWLERYTASSEAQVWVLLPTLPASSQAVVYMYYGSTTASLASDGAATFGAFDDYEDNNITEYSGDTTLFTTVTSPVYGGTYALRPSNTSGRTTDGIFRFDDTVAQGQIIRYMQYVDTTIGAGSGDEPCTLFGVQSPGTTNQNYAVCLEQFGTDRISISENVTDNDTSGTVLASSTVTYSTGWYEVEIDWRTNNTMTAALYNAAGTLVASTTATDSSYTSGGYGYTFWFQNGAWDSFTARPRVATAPDVFLGAKQANGGANWISLQNSAGSAVPNDVVRLRVAIENGGLDVTGQQYRLEYAAKAAAPTCESVSSGSYVAVPNQASCGSSPVCMQTSSFVSNGAVTTDLLLNTDGTFSAGAIVTSPQNETAGLDVNQDYYTELEYVLTPTVNATDNYCFRVTNAGTTLDFYSKIAELGLQFDPTFGAISLNGGLPISLVPGTTTAVTVLGTVTDFNGTSDITNATATIYRSGAGAACTANNNNCYIASTENSMCAFTNCAGNSCDLSCTVDIFFHADPTDADTYEGEEWLAFAEVEDFSNGYDFASAPGVELNTLRALSVDSLINYGSLAADSDTGSFNPTTTVTNLGNVPINIDIEGNDLTDGASSQITADNQKVATSTFTYNACISCQQLSTSTPVTLGINLSKPSTVSPPVETEVYWGIAVPFTASNAAHTGTNIFTPISVN</sequence>
<evidence type="ECO:0000256" key="2">
    <source>
        <dbReference type="SAM" id="Phobius"/>
    </source>
</evidence>
<evidence type="ECO:0000313" key="4">
    <source>
        <dbReference type="EMBL" id="OGG85015.1"/>
    </source>
</evidence>
<dbReference type="InterPro" id="IPR013783">
    <property type="entry name" value="Ig-like_fold"/>
</dbReference>
<keyword evidence="2" id="KW-0472">Membrane</keyword>
<feature type="compositionally biased region" description="Acidic residues" evidence="1">
    <location>
        <begin position="161"/>
        <end position="184"/>
    </location>
</feature>
<dbReference type="Proteomes" id="UP000177325">
    <property type="component" value="Unassembled WGS sequence"/>
</dbReference>
<dbReference type="SUPFAM" id="SSF89372">
    <property type="entry name" value="Fucose-specific lectin"/>
    <property type="match status" value="1"/>
</dbReference>
<dbReference type="Pfam" id="PF10102">
    <property type="entry name" value="DUF2341"/>
    <property type="match status" value="1"/>
</dbReference>
<feature type="region of interest" description="Disordered" evidence="1">
    <location>
        <begin position="235"/>
        <end position="309"/>
    </location>
</feature>
<reference evidence="4 5" key="1">
    <citation type="journal article" date="2016" name="Nat. Commun.">
        <title>Thousands of microbial genomes shed light on interconnected biogeochemical processes in an aquifer system.</title>
        <authorList>
            <person name="Anantharaman K."/>
            <person name="Brown C.T."/>
            <person name="Hug L.A."/>
            <person name="Sharon I."/>
            <person name="Castelle C.J."/>
            <person name="Probst A.J."/>
            <person name="Thomas B.C."/>
            <person name="Singh A."/>
            <person name="Wilkins M.J."/>
            <person name="Karaoz U."/>
            <person name="Brodie E.L."/>
            <person name="Williams K.H."/>
            <person name="Hubbard S.S."/>
            <person name="Banfield J.F."/>
        </authorList>
    </citation>
    <scope>NUCLEOTIDE SEQUENCE [LARGE SCALE GENOMIC DNA]</scope>
</reference>
<accession>A0A1F6FGN2</accession>
<dbReference type="EMBL" id="MFMM01000001">
    <property type="protein sequence ID" value="OGG85015.1"/>
    <property type="molecule type" value="Genomic_DNA"/>
</dbReference>
<dbReference type="STRING" id="1798525.A3G90_03050"/>
<dbReference type="InterPro" id="IPR036116">
    <property type="entry name" value="FN3_sf"/>
</dbReference>
<comment type="caution">
    <text evidence="4">The sequence shown here is derived from an EMBL/GenBank/DDBJ whole genome shotgun (WGS) entry which is preliminary data.</text>
</comment>
<feature type="compositionally biased region" description="Acidic residues" evidence="1">
    <location>
        <begin position="235"/>
        <end position="260"/>
    </location>
</feature>
<organism evidence="4 5">
    <name type="scientific">Candidatus Kaiserbacteria bacterium RIFCSPLOWO2_12_FULL_45_26</name>
    <dbReference type="NCBI Taxonomy" id="1798525"/>
    <lineage>
        <taxon>Bacteria</taxon>
        <taxon>Candidatus Kaiseribacteriota</taxon>
    </lineage>
</organism>
<gene>
    <name evidence="4" type="ORF">A3G90_03050</name>
</gene>
<feature type="region of interest" description="Disordered" evidence="1">
    <location>
        <begin position="2413"/>
        <end position="2434"/>
    </location>
</feature>